<reference evidence="1 2" key="1">
    <citation type="submission" date="2019-03" db="EMBL/GenBank/DDBJ databases">
        <title>Genomic Encyclopedia of Type Strains, Phase IV (KMG-IV): sequencing the most valuable type-strain genomes for metagenomic binning, comparative biology and taxonomic classification.</title>
        <authorList>
            <person name="Goeker M."/>
        </authorList>
    </citation>
    <scope>NUCLEOTIDE SEQUENCE [LARGE SCALE GENOMIC DNA]</scope>
    <source>
        <strain evidence="1 2">DSM 15534</strain>
    </source>
</reference>
<organism evidence="1 2">
    <name type="scientific">Volucribacter psittacicida</name>
    <dbReference type="NCBI Taxonomy" id="203482"/>
    <lineage>
        <taxon>Bacteria</taxon>
        <taxon>Pseudomonadati</taxon>
        <taxon>Pseudomonadota</taxon>
        <taxon>Gammaproteobacteria</taxon>
        <taxon>Pasteurellales</taxon>
        <taxon>Pasteurellaceae</taxon>
        <taxon>Volucribacter</taxon>
    </lineage>
</organism>
<dbReference type="EMBL" id="SMFT01000003">
    <property type="protein sequence ID" value="TCJ97947.1"/>
    <property type="molecule type" value="Genomic_DNA"/>
</dbReference>
<dbReference type="InterPro" id="IPR022543">
    <property type="entry name" value="DUF2572"/>
</dbReference>
<sequence length="223" mass="26065">MTSFVQKGAALLGVLMLLTSTLFLLLLYDDQGIGFYRQLVFQHQQQQKQHLYLQQQAQEKSKNACISLDPFLPTDSHLLIFKATDTSQSIRQYRWCVREKLFKQIPRKNALIGQFSDYIDQQKFSLFAPHFDRLDPQGTLYWFSQPQAHWQIQQDIYGVIIAQGDLTITGQGRIRGAIITQGELHLDPQISLTYHKNTVVYLTQKFSRWQMAEQSWYDFTPIE</sequence>
<evidence type="ECO:0000313" key="2">
    <source>
        <dbReference type="Proteomes" id="UP000294702"/>
    </source>
</evidence>
<comment type="caution">
    <text evidence="1">The sequence shown here is derived from an EMBL/GenBank/DDBJ whole genome shotgun (WGS) entry which is preliminary data.</text>
</comment>
<name>A0A4R1FSH4_9PAST</name>
<proteinExistence type="predicted"/>
<dbReference type="AlphaFoldDB" id="A0A4R1FSH4"/>
<evidence type="ECO:0000313" key="1">
    <source>
        <dbReference type="EMBL" id="TCJ97947.1"/>
    </source>
</evidence>
<dbReference type="Proteomes" id="UP000294702">
    <property type="component" value="Unassembled WGS sequence"/>
</dbReference>
<keyword evidence="2" id="KW-1185">Reference proteome</keyword>
<protein>
    <submittedName>
        <fullName evidence="1">Uncharacterized protein DUF2572</fullName>
    </submittedName>
</protein>
<gene>
    <name evidence="1" type="ORF">EV694_1543</name>
</gene>
<dbReference type="RefSeq" id="WP_165865510.1">
    <property type="nucleotide sequence ID" value="NZ_SMFT01000003.1"/>
</dbReference>
<accession>A0A4R1FSH4</accession>
<dbReference type="Pfam" id="PF10833">
    <property type="entry name" value="DUF2572"/>
    <property type="match status" value="1"/>
</dbReference>